<evidence type="ECO:0000259" key="2">
    <source>
        <dbReference type="Pfam" id="PF12937"/>
    </source>
</evidence>
<name>A0A1E5UU93_9POAL</name>
<gene>
    <name evidence="4" type="ORF">BAE44_0022525</name>
</gene>
<dbReference type="InterPro" id="IPR036047">
    <property type="entry name" value="F-box-like_dom_sf"/>
</dbReference>
<reference evidence="4 5" key="1">
    <citation type="submission" date="2016-09" db="EMBL/GenBank/DDBJ databases">
        <title>The draft genome of Dichanthelium oligosanthes: A C3 panicoid grass species.</title>
        <authorList>
            <person name="Studer A.J."/>
            <person name="Schnable J.C."/>
            <person name="Brutnell T.P."/>
        </authorList>
    </citation>
    <scope>NUCLEOTIDE SEQUENCE [LARGE SCALE GENOMIC DNA]</scope>
    <source>
        <strain evidence="5">cv. Kellogg 1175</strain>
        <tissue evidence="4">Leaf</tissue>
    </source>
</reference>
<organism evidence="4 5">
    <name type="scientific">Dichanthelium oligosanthes</name>
    <dbReference type="NCBI Taxonomy" id="888268"/>
    <lineage>
        <taxon>Eukaryota</taxon>
        <taxon>Viridiplantae</taxon>
        <taxon>Streptophyta</taxon>
        <taxon>Embryophyta</taxon>
        <taxon>Tracheophyta</taxon>
        <taxon>Spermatophyta</taxon>
        <taxon>Magnoliopsida</taxon>
        <taxon>Liliopsida</taxon>
        <taxon>Poales</taxon>
        <taxon>Poaceae</taxon>
        <taxon>PACMAD clade</taxon>
        <taxon>Panicoideae</taxon>
        <taxon>Panicodae</taxon>
        <taxon>Paniceae</taxon>
        <taxon>Dichantheliinae</taxon>
        <taxon>Dichanthelium</taxon>
    </lineage>
</organism>
<comment type="caution">
    <text evidence="4">The sequence shown here is derived from an EMBL/GenBank/DDBJ whole genome shotgun (WGS) entry which is preliminary data.</text>
</comment>
<dbReference type="EMBL" id="LWDX02063023">
    <property type="protein sequence ID" value="OEL16456.1"/>
    <property type="molecule type" value="Genomic_DNA"/>
</dbReference>
<dbReference type="InterPro" id="IPR001810">
    <property type="entry name" value="F-box_dom"/>
</dbReference>
<dbReference type="SUPFAM" id="SSF81383">
    <property type="entry name" value="F-box domain"/>
    <property type="match status" value="1"/>
</dbReference>
<evidence type="ECO:0000256" key="1">
    <source>
        <dbReference type="SAM" id="MobiDB-lite"/>
    </source>
</evidence>
<protein>
    <submittedName>
        <fullName evidence="4">Uncharacterized protein</fullName>
    </submittedName>
</protein>
<dbReference type="AlphaFoldDB" id="A0A1E5UU93"/>
<dbReference type="OrthoDB" id="673847at2759"/>
<dbReference type="Pfam" id="PF12937">
    <property type="entry name" value="F-box-like"/>
    <property type="match status" value="1"/>
</dbReference>
<dbReference type="InterPro" id="IPR056016">
    <property type="entry name" value="DUF7595"/>
</dbReference>
<feature type="region of interest" description="Disordered" evidence="1">
    <location>
        <begin position="430"/>
        <end position="453"/>
    </location>
</feature>
<proteinExistence type="predicted"/>
<evidence type="ECO:0000313" key="5">
    <source>
        <dbReference type="Proteomes" id="UP000095767"/>
    </source>
</evidence>
<accession>A0A1E5UU93</accession>
<sequence length="475" mass="51825">MPPRRRAARLSSRPYSSAAAAEQWPRGWLAVRHNRPSKRARRVPTKIAQGDEDGTPLTDEILVGIFAGLPDFSDLIRCAATCRRWCRLVSGEAAFICRAARRRPRGPSSLLCSLALGFFYSHCHGAVPRFAPTASASRRLGLRQPSLNALVEGLDDGLFDASRLITSRNGLLVVELQHRERERALKLCVCNPMTGEVTVLPPLGGKQIVSPFACAVLTADDYSNDDDSHASDPPSSPSSSYYVLLLYGRRGFMACRTYASDGGRWGPEAKVGNAVRLGKKAMASMAGTAVAVRNKVVYWHAKSILFGLRLDTLQAEHVDMPMSGHDPAGNTLVGVSPDGRLRVVRVIEPHSLVTRKKRVAICVVNRSATGDEWEPRDEVIEVVGRFLPAETTWIKLRWICEKSGVVFFTAGCDDQRSDVYAMSLDKQEAEKVASHHGGSGGGGGSDSSPSWENLVGYEMDRTSYLSSLAMDDDDP</sequence>
<feature type="domain" description="DUF7595" evidence="3">
    <location>
        <begin position="149"/>
        <end position="344"/>
    </location>
</feature>
<dbReference type="Proteomes" id="UP000095767">
    <property type="component" value="Unassembled WGS sequence"/>
</dbReference>
<keyword evidence="5" id="KW-1185">Reference proteome</keyword>
<dbReference type="Pfam" id="PF24523">
    <property type="entry name" value="DUF7595"/>
    <property type="match status" value="1"/>
</dbReference>
<dbReference type="Gene3D" id="1.20.1280.50">
    <property type="match status" value="1"/>
</dbReference>
<dbReference type="PANTHER" id="PTHR36140:SF10">
    <property type="entry name" value="F-BOX DOMAIN-CONTAINING PROTEIN"/>
    <property type="match status" value="1"/>
</dbReference>
<evidence type="ECO:0000313" key="4">
    <source>
        <dbReference type="EMBL" id="OEL16456.1"/>
    </source>
</evidence>
<evidence type="ECO:0000259" key="3">
    <source>
        <dbReference type="Pfam" id="PF24523"/>
    </source>
</evidence>
<feature type="domain" description="F-box" evidence="2">
    <location>
        <begin position="59"/>
        <end position="91"/>
    </location>
</feature>
<dbReference type="PANTHER" id="PTHR36140">
    <property type="entry name" value="F-BOX DOMAIN-CONTAINING PROTEIN-RELATED"/>
    <property type="match status" value="1"/>
</dbReference>